<feature type="domain" description="Alpha-L-glutamate ligase-related protein ATP-grasp" evidence="1">
    <location>
        <begin position="82"/>
        <end position="339"/>
    </location>
</feature>
<dbReference type="EMBL" id="LTAZ01000001">
    <property type="protein sequence ID" value="KYH27668.1"/>
    <property type="molecule type" value="Genomic_DNA"/>
</dbReference>
<evidence type="ECO:0000313" key="2">
    <source>
        <dbReference type="EMBL" id="KYH27668.1"/>
    </source>
</evidence>
<keyword evidence="3" id="KW-1185">Reference proteome</keyword>
<dbReference type="Pfam" id="PF14397">
    <property type="entry name" value="ATPgrasp_ST"/>
    <property type="match status" value="1"/>
</dbReference>
<dbReference type="PATRIC" id="fig|1008153.3.peg.339"/>
<organism evidence="2 3">
    <name type="scientific">Halalkalicoccus paucihalophilus</name>
    <dbReference type="NCBI Taxonomy" id="1008153"/>
    <lineage>
        <taxon>Archaea</taxon>
        <taxon>Methanobacteriati</taxon>
        <taxon>Methanobacteriota</taxon>
        <taxon>Stenosarchaea group</taxon>
        <taxon>Halobacteria</taxon>
        <taxon>Halobacteriales</taxon>
        <taxon>Halococcaceae</taxon>
        <taxon>Halalkalicoccus</taxon>
    </lineage>
</organism>
<accession>A0A151AJ25</accession>
<dbReference type="SUPFAM" id="SSF56059">
    <property type="entry name" value="Glutathione synthetase ATP-binding domain-like"/>
    <property type="match status" value="1"/>
</dbReference>
<sequence length="358" mass="40643">MVVSPKEVYHTLRQFQSLAEVERESFGYTSLSIPERAWYWRRGFLSRASVLYDFETHGHEDYLTDYQRYVRTRGINGRFGYALDNKLMLYGLLSEFSDRLPELHGIVSDGTFRSISLDGKRGPTRPAIEWAEDLDADETVVVKWVIGGGGHSVLLLTRTGEGYRVNGERVPRDDLCERFEKMDDYIVTGFSQQSEYADAIYPEATNTVRAVTMWDSERDEPFLARAIHRIGTDETKPMDNWSQGGLGALIDPETGELGEAVSYPENGERTWRTDHPDTGARIEGVEIPGWEAVREGLLEVADSVPYLPYVGWDLVVTGTGEFEIIEANNYPGVKSLQVHGPLCADERVERFYREHGVR</sequence>
<name>A0A151AJ25_9EURY</name>
<reference evidence="2 3" key="1">
    <citation type="submission" date="2016-02" db="EMBL/GenBank/DDBJ databases">
        <title>Genome sequence of Halalkalicoccus paucihalophilus DSM 24557.</title>
        <authorList>
            <person name="Poehlein A."/>
            <person name="Daniel R."/>
        </authorList>
    </citation>
    <scope>NUCLEOTIDE SEQUENCE [LARGE SCALE GENOMIC DNA]</scope>
    <source>
        <strain evidence="2 3">DSM 24557</strain>
    </source>
</reference>
<dbReference type="OrthoDB" id="242577at2157"/>
<evidence type="ECO:0000313" key="3">
    <source>
        <dbReference type="Proteomes" id="UP000075321"/>
    </source>
</evidence>
<protein>
    <recommendedName>
        <fullName evidence="1">Alpha-L-glutamate ligase-related protein ATP-grasp domain-containing protein</fullName>
    </recommendedName>
</protein>
<dbReference type="AlphaFoldDB" id="A0A151AJ25"/>
<dbReference type="InterPro" id="IPR039523">
    <property type="entry name" value="RimK-rel_E_lig_ATP-grasp"/>
</dbReference>
<comment type="caution">
    <text evidence="2">The sequence shown here is derived from an EMBL/GenBank/DDBJ whole genome shotgun (WGS) entry which is preliminary data.</text>
</comment>
<proteinExistence type="predicted"/>
<evidence type="ECO:0000259" key="1">
    <source>
        <dbReference type="Pfam" id="PF14397"/>
    </source>
</evidence>
<dbReference type="RefSeq" id="WP_066379382.1">
    <property type="nucleotide sequence ID" value="NZ_LTAZ01000001.1"/>
</dbReference>
<gene>
    <name evidence="2" type="ORF">HAPAU_03360</name>
</gene>
<dbReference type="Proteomes" id="UP000075321">
    <property type="component" value="Unassembled WGS sequence"/>
</dbReference>